<feature type="region of interest" description="Disordered" evidence="1">
    <location>
        <begin position="1"/>
        <end position="20"/>
    </location>
</feature>
<organism evidence="3 4">
    <name type="scientific">Paragonimus westermani</name>
    <dbReference type="NCBI Taxonomy" id="34504"/>
    <lineage>
        <taxon>Eukaryota</taxon>
        <taxon>Metazoa</taxon>
        <taxon>Spiralia</taxon>
        <taxon>Lophotrochozoa</taxon>
        <taxon>Platyhelminthes</taxon>
        <taxon>Trematoda</taxon>
        <taxon>Digenea</taxon>
        <taxon>Plagiorchiida</taxon>
        <taxon>Troglotremata</taxon>
        <taxon>Troglotrematidae</taxon>
        <taxon>Paragonimus</taxon>
    </lineage>
</organism>
<keyword evidence="4" id="KW-1185">Reference proteome</keyword>
<reference evidence="3 4" key="1">
    <citation type="submission" date="2019-07" db="EMBL/GenBank/DDBJ databases">
        <title>Annotation for the trematode Paragonimus westermani.</title>
        <authorList>
            <person name="Choi Y.-J."/>
        </authorList>
    </citation>
    <scope>NUCLEOTIDE SEQUENCE [LARGE SCALE GENOMIC DNA]</scope>
    <source>
        <strain evidence="3">180907_Pwestermani</strain>
    </source>
</reference>
<dbReference type="OrthoDB" id="6019271at2759"/>
<feature type="domain" description="EF-hand" evidence="2">
    <location>
        <begin position="119"/>
        <end position="156"/>
    </location>
</feature>
<evidence type="ECO:0000256" key="1">
    <source>
        <dbReference type="SAM" id="MobiDB-lite"/>
    </source>
</evidence>
<sequence length="162" mass="17810">MITNNTVPFPQPTHSSTLVPQTSVLSNPIFAGYKVPNSSENAQMISANNVYPGPSVNQFQMISGQTPQSQLLAMNSSQTQLPFQHHFPIPYGNPIPFRPGKPAVGAVASGANSIGFKRLLAELKARQFDLIRFAAYRTASKLRYLQQRTLCKLLPIVPVKFL</sequence>
<evidence type="ECO:0000313" key="4">
    <source>
        <dbReference type="Proteomes" id="UP000699462"/>
    </source>
</evidence>
<protein>
    <recommendedName>
        <fullName evidence="2">EF-hand domain-containing protein</fullName>
    </recommendedName>
</protein>
<accession>A0A8T0DTR0</accession>
<dbReference type="Gene3D" id="6.10.140.70">
    <property type="match status" value="1"/>
</dbReference>
<comment type="caution">
    <text evidence="3">The sequence shown here is derived from an EMBL/GenBank/DDBJ whole genome shotgun (WGS) entry which is preliminary data.</text>
</comment>
<evidence type="ECO:0000259" key="2">
    <source>
        <dbReference type="Pfam" id="PF09068"/>
    </source>
</evidence>
<proteinExistence type="predicted"/>
<dbReference type="EMBL" id="JTDF01001117">
    <property type="protein sequence ID" value="KAF8570468.1"/>
    <property type="molecule type" value="Genomic_DNA"/>
</dbReference>
<dbReference type="AlphaFoldDB" id="A0A8T0DTR0"/>
<dbReference type="Proteomes" id="UP000699462">
    <property type="component" value="Unassembled WGS sequence"/>
</dbReference>
<evidence type="ECO:0000313" key="3">
    <source>
        <dbReference type="EMBL" id="KAF8570468.1"/>
    </source>
</evidence>
<dbReference type="Pfam" id="PF09068">
    <property type="entry name" value="EF-hand_2"/>
    <property type="match status" value="1"/>
</dbReference>
<gene>
    <name evidence="3" type="ORF">P879_05888</name>
</gene>
<name>A0A8T0DTR0_9TREM</name>
<dbReference type="InterPro" id="IPR015153">
    <property type="entry name" value="EF-hand_dom_typ1"/>
</dbReference>